<reference evidence="2" key="1">
    <citation type="submission" date="2014-09" db="EMBL/GenBank/DDBJ databases">
        <title>Genome sequence of the luminous mushroom Mycena chlorophos for searching fungal bioluminescence genes.</title>
        <authorList>
            <person name="Tanaka Y."/>
            <person name="Kasuga D."/>
            <person name="Oba Y."/>
            <person name="Hase S."/>
            <person name="Sato K."/>
            <person name="Oba Y."/>
            <person name="Sakakibara Y."/>
        </authorList>
    </citation>
    <scope>NUCLEOTIDE SEQUENCE</scope>
</reference>
<gene>
    <name evidence="2" type="ORF">MCHLO_13580</name>
</gene>
<organism evidence="2 3">
    <name type="scientific">Mycena chlorophos</name>
    <name type="common">Agaric fungus</name>
    <name type="synonym">Agaricus chlorophos</name>
    <dbReference type="NCBI Taxonomy" id="658473"/>
    <lineage>
        <taxon>Eukaryota</taxon>
        <taxon>Fungi</taxon>
        <taxon>Dikarya</taxon>
        <taxon>Basidiomycota</taxon>
        <taxon>Agaricomycotina</taxon>
        <taxon>Agaricomycetes</taxon>
        <taxon>Agaricomycetidae</taxon>
        <taxon>Agaricales</taxon>
        <taxon>Marasmiineae</taxon>
        <taxon>Mycenaceae</taxon>
        <taxon>Mycena</taxon>
    </lineage>
</organism>
<keyword evidence="1" id="KW-0732">Signal</keyword>
<dbReference type="EMBL" id="DF849373">
    <property type="protein sequence ID" value="GAT56994.1"/>
    <property type="molecule type" value="Genomic_DNA"/>
</dbReference>
<feature type="chain" id="PRO_5046102680" evidence="1">
    <location>
        <begin position="23"/>
        <end position="207"/>
    </location>
</feature>
<proteinExistence type="predicted"/>
<evidence type="ECO:0000313" key="2">
    <source>
        <dbReference type="EMBL" id="GAT56994.1"/>
    </source>
</evidence>
<sequence length="207" mass="22628">MRLRMRSQIVFVLLLAASTVAADERYHNLDVECPHADQRSFLHNSFAYNAPLQVFTNVVGSFFNDSWYADSVINETKGKDNVPGAMRSGPSDPEGTAIYNETLLEYIYHPDSMLQYSFSGAATSFAAGPSVKATHFHGYAEMMRLQSVCGGKATYIDLITWLCSDDQAAAYDIWNSAHLVSFSGIAGSVGATVMPGDCSVPKRKCSE</sequence>
<protein>
    <submittedName>
        <fullName evidence="2">Uncharacterized protein</fullName>
    </submittedName>
</protein>
<evidence type="ECO:0000313" key="3">
    <source>
        <dbReference type="Proteomes" id="UP000815677"/>
    </source>
</evidence>
<dbReference type="Proteomes" id="UP000815677">
    <property type="component" value="Unassembled WGS sequence"/>
</dbReference>
<accession>A0ABQ0M1W5</accession>
<evidence type="ECO:0000256" key="1">
    <source>
        <dbReference type="SAM" id="SignalP"/>
    </source>
</evidence>
<keyword evidence="3" id="KW-1185">Reference proteome</keyword>
<feature type="signal peptide" evidence="1">
    <location>
        <begin position="1"/>
        <end position="22"/>
    </location>
</feature>
<name>A0ABQ0M1W5_MYCCL</name>